<comment type="function">
    <text evidence="10">Cohesin cofactor dispensable during the meiotic division but playing an important role in DNA repair by homologous recombination (HR) probably by helping SMC5/SMC6 complex. Regulator of sister chromatid cohesion in mitosis which may stabilize cohesin complex association with chromatin. May couple sister chromatid cohesion during mitosis to DNA replication. Cohesion ensures that chromosome partitioning is accurate in both meiotic and mitotic cells and plays an important role in DNA repair.</text>
</comment>
<dbReference type="InterPro" id="IPR016024">
    <property type="entry name" value="ARM-type_fold"/>
</dbReference>
<evidence type="ECO:0000256" key="5">
    <source>
        <dbReference type="ARBA" id="ARBA00022763"/>
    </source>
</evidence>
<evidence type="ECO:0000256" key="2">
    <source>
        <dbReference type="ARBA" id="ARBA00006254"/>
    </source>
</evidence>
<dbReference type="Pfam" id="PF20168">
    <property type="entry name" value="PDS5"/>
    <property type="match status" value="1"/>
</dbReference>
<keyword evidence="3" id="KW-0132">Cell division</keyword>
<evidence type="ECO:0000313" key="12">
    <source>
        <dbReference type="EMBL" id="MBX20543.1"/>
    </source>
</evidence>
<evidence type="ECO:0000256" key="7">
    <source>
        <dbReference type="ARBA" id="ARBA00023204"/>
    </source>
</evidence>
<protein>
    <recommendedName>
        <fullName evidence="13">Tudor domain-containing protein</fullName>
    </recommendedName>
</protein>
<dbReference type="GO" id="GO:0000785">
    <property type="term" value="C:chromatin"/>
    <property type="evidence" value="ECO:0007669"/>
    <property type="project" value="TreeGrafter"/>
</dbReference>
<feature type="compositionally biased region" description="Basic and acidic residues" evidence="11">
    <location>
        <begin position="843"/>
        <end position="855"/>
    </location>
</feature>
<comment type="similarity">
    <text evidence="2">Belongs to the PDS5 family.</text>
</comment>
<evidence type="ECO:0000256" key="10">
    <source>
        <dbReference type="ARBA" id="ARBA00058864"/>
    </source>
</evidence>
<feature type="compositionally biased region" description="Polar residues" evidence="11">
    <location>
        <begin position="870"/>
        <end position="890"/>
    </location>
</feature>
<feature type="compositionally biased region" description="Basic and acidic residues" evidence="11">
    <location>
        <begin position="511"/>
        <end position="557"/>
    </location>
</feature>
<dbReference type="PANTHER" id="PTHR12663">
    <property type="entry name" value="ANDROGEN INDUCED INHIBITOR OF PROLIFERATION AS3 / PDS5-RELATED"/>
    <property type="match status" value="1"/>
</dbReference>
<sequence length="934" mass="102023">MASTDKELEQQLLEAGKRLENPPASVEELLPLLDQVEHCLSRVEQSPTKSMQGALAPSLKALVGDQLFRHANVDVKVAVASCISEITRITAPDAPYDDDQMKDIFQLIVSSFENLADNTSRSYAKRASILETVAKVRSCVVMLDLECDALIVEMFRHFLNAIRDYHPENVFTSMETIMILVLDESEDITPELLSPLLDSVKRGNEEDLPVASKLGDKVLDSFAFKEILPVSRKLGEKVLESCAPKVKPYLVHTMTSLGLSLADYSDVVAAICQDMSVTDDHNDVHAADENKVYKNMLAGGLLDEAAQADNETAAEVALPKQTDLLDDESPKPVVSNGVITQTEEDESLPDLTTPKKQEDSKQAEQSESIDKSNNAEADNLVTEKVVDGESKQQNSSKKRGRKANILEKLMKPCGSSNVDLEKQAKKLSGDEDHCNDGPSSLHEAPSLEVAVSSEQRETGDQVLSPKTSVGDALTVGTAIGSEGLPDESLSRKVEQLKKEGLIKCTVPSADDASKKEPEVTDSETKLQKHLERNVPAKIADEDGKPTMTEASKEKSDTTSESEASLKQPSKKVDISGNGEGSSLKQLEDKKSCNHGKAISDKNVLKISSQDYDNEKISSLMSAAKASKDEQHLETSKTDAKRKQDSGKEKVSDDKESNEDLVGSKIKVWWPLDNRFYKGVIDSYDPNKKKHKVVYDDGDVEKLILKKQRWEFVDGNSESDEEEAADAPSPDASPEMPLKKKMKASDQSTRQEKMDSSPKRGLSCSKSRSSGTKSIRKLKEVGEIDGKRKEDDNDGKNNERALKGGSRSTDASLKASSKSKIDGVRSKTGKSMDDDYSVPKTSKSKQDTPKTSKSEQDTPNVTSNAKEKTPKNGSKSNANRTSESKSGSPSFRETEGKESKSVSAKTQESKKRKIASSSKGQGSEGKNEKKRQKGA</sequence>
<feature type="compositionally biased region" description="Basic and acidic residues" evidence="11">
    <location>
        <begin position="776"/>
        <end position="801"/>
    </location>
</feature>
<keyword evidence="4" id="KW-0677">Repeat</keyword>
<dbReference type="FunFam" id="2.30.30.140:FF:000033">
    <property type="entry name" value="Binding protein"/>
    <property type="match status" value="1"/>
</dbReference>
<feature type="compositionally biased region" description="Low complexity" evidence="11">
    <location>
        <begin position="758"/>
        <end position="772"/>
    </location>
</feature>
<evidence type="ECO:0000256" key="4">
    <source>
        <dbReference type="ARBA" id="ARBA00022737"/>
    </source>
</evidence>
<dbReference type="GO" id="GO:0009556">
    <property type="term" value="P:microsporogenesis"/>
    <property type="evidence" value="ECO:0007669"/>
    <property type="project" value="UniProtKB-ARBA"/>
</dbReference>
<dbReference type="GO" id="GO:0035825">
    <property type="term" value="P:homologous recombination"/>
    <property type="evidence" value="ECO:0007669"/>
    <property type="project" value="UniProtKB-ARBA"/>
</dbReference>
<feature type="region of interest" description="Disordered" evidence="11">
    <location>
        <begin position="320"/>
        <end position="471"/>
    </location>
</feature>
<feature type="compositionally biased region" description="Basic and acidic residues" evidence="11">
    <location>
        <begin position="748"/>
        <end position="757"/>
    </location>
</feature>
<feature type="compositionally biased region" description="Basic and acidic residues" evidence="11">
    <location>
        <begin position="353"/>
        <end position="370"/>
    </location>
</feature>
<dbReference type="SUPFAM" id="SSF63748">
    <property type="entry name" value="Tudor/PWWP/MBT"/>
    <property type="match status" value="1"/>
</dbReference>
<feature type="compositionally biased region" description="Basic and acidic residues" evidence="11">
    <location>
        <begin position="585"/>
        <end position="603"/>
    </location>
</feature>
<evidence type="ECO:0000256" key="3">
    <source>
        <dbReference type="ARBA" id="ARBA00022618"/>
    </source>
</evidence>
<evidence type="ECO:0000256" key="6">
    <source>
        <dbReference type="ARBA" id="ARBA00022776"/>
    </source>
</evidence>
<dbReference type="InterPro" id="IPR039776">
    <property type="entry name" value="Pds5"/>
</dbReference>
<organism evidence="12">
    <name type="scientific">Rhizophora mucronata</name>
    <name type="common">Asiatic mangrove</name>
    <dbReference type="NCBI Taxonomy" id="61149"/>
    <lineage>
        <taxon>Eukaryota</taxon>
        <taxon>Viridiplantae</taxon>
        <taxon>Streptophyta</taxon>
        <taxon>Embryophyta</taxon>
        <taxon>Tracheophyta</taxon>
        <taxon>Spermatophyta</taxon>
        <taxon>Magnoliopsida</taxon>
        <taxon>eudicotyledons</taxon>
        <taxon>Gunneridae</taxon>
        <taxon>Pentapetalae</taxon>
        <taxon>rosids</taxon>
        <taxon>fabids</taxon>
        <taxon>Malpighiales</taxon>
        <taxon>Rhizophoraceae</taxon>
        <taxon>Rhizophora</taxon>
    </lineage>
</organism>
<feature type="compositionally biased region" description="Basic and acidic residues" evidence="11">
    <location>
        <begin position="625"/>
        <end position="654"/>
    </location>
</feature>
<feature type="compositionally biased region" description="Basic and acidic residues" evidence="11">
    <location>
        <begin position="419"/>
        <end position="435"/>
    </location>
</feature>
<evidence type="ECO:0000256" key="8">
    <source>
        <dbReference type="ARBA" id="ARBA00023242"/>
    </source>
</evidence>
<accession>A0A2P2LRH0</accession>
<dbReference type="AlphaFoldDB" id="A0A2P2LRH0"/>
<dbReference type="PANTHER" id="PTHR12663:SF3">
    <property type="entry name" value="SISTER CHROMATID COHESION PROTEIN PDS5 HOMOLOG C"/>
    <property type="match status" value="1"/>
</dbReference>
<feature type="region of interest" description="Disordered" evidence="11">
    <location>
        <begin position="622"/>
        <end position="659"/>
    </location>
</feature>
<feature type="compositionally biased region" description="Polar residues" evidence="11">
    <location>
        <begin position="805"/>
        <end position="817"/>
    </location>
</feature>
<dbReference type="GO" id="GO:0051301">
    <property type="term" value="P:cell division"/>
    <property type="evidence" value="ECO:0007669"/>
    <property type="project" value="UniProtKB-KW"/>
</dbReference>
<feature type="compositionally biased region" description="Low complexity" evidence="11">
    <location>
        <begin position="725"/>
        <end position="734"/>
    </location>
</feature>
<evidence type="ECO:0008006" key="13">
    <source>
        <dbReference type="Google" id="ProtNLM"/>
    </source>
</evidence>
<evidence type="ECO:0000256" key="1">
    <source>
        <dbReference type="ARBA" id="ARBA00004123"/>
    </source>
</evidence>
<dbReference type="GO" id="GO:0007064">
    <property type="term" value="P:mitotic sister chromatid cohesion"/>
    <property type="evidence" value="ECO:0007669"/>
    <property type="project" value="InterPro"/>
</dbReference>
<feature type="region of interest" description="Disordered" evidence="11">
    <location>
        <begin position="713"/>
        <end position="934"/>
    </location>
</feature>
<dbReference type="GO" id="GO:0005634">
    <property type="term" value="C:nucleus"/>
    <property type="evidence" value="ECO:0007669"/>
    <property type="project" value="UniProtKB-SubCell"/>
</dbReference>
<feature type="compositionally biased region" description="Basic and acidic residues" evidence="11">
    <location>
        <begin position="818"/>
        <end position="832"/>
    </location>
</feature>
<keyword evidence="7" id="KW-0234">DNA repair</keyword>
<reference evidence="12" key="1">
    <citation type="submission" date="2018-02" db="EMBL/GenBank/DDBJ databases">
        <title>Rhizophora mucronata_Transcriptome.</title>
        <authorList>
            <person name="Meera S.P."/>
            <person name="Sreeshan A."/>
            <person name="Augustine A."/>
        </authorList>
    </citation>
    <scope>NUCLEOTIDE SEQUENCE</scope>
    <source>
        <tissue evidence="12">Leaf</tissue>
    </source>
</reference>
<dbReference type="SUPFAM" id="SSF48371">
    <property type="entry name" value="ARM repeat"/>
    <property type="match status" value="1"/>
</dbReference>
<keyword evidence="5" id="KW-0227">DNA damage</keyword>
<dbReference type="CDD" id="cd20404">
    <property type="entry name" value="Tudor_Agenet_AtEML-like"/>
    <property type="match status" value="1"/>
</dbReference>
<name>A0A2P2LRH0_RHIMU</name>
<dbReference type="GO" id="GO:0006281">
    <property type="term" value="P:DNA repair"/>
    <property type="evidence" value="ECO:0007669"/>
    <property type="project" value="UniProtKB-KW"/>
</dbReference>
<comment type="subcellular location">
    <subcellularLocation>
        <location evidence="1">Nucleus</location>
    </subcellularLocation>
</comment>
<dbReference type="EMBL" id="GGEC01040059">
    <property type="protein sequence ID" value="MBX20543.1"/>
    <property type="molecule type" value="Transcribed_RNA"/>
</dbReference>
<keyword evidence="8" id="KW-0539">Nucleus</keyword>
<proteinExistence type="inferred from homology"/>
<keyword evidence="6" id="KW-0498">Mitosis</keyword>
<feature type="region of interest" description="Disordered" evidence="11">
    <location>
        <begin position="499"/>
        <end position="607"/>
    </location>
</feature>
<keyword evidence="9" id="KW-0131">Cell cycle</keyword>
<dbReference type="Gene3D" id="2.30.30.140">
    <property type="match status" value="1"/>
</dbReference>
<evidence type="ECO:0000256" key="11">
    <source>
        <dbReference type="SAM" id="MobiDB-lite"/>
    </source>
</evidence>
<evidence type="ECO:0000256" key="9">
    <source>
        <dbReference type="ARBA" id="ARBA00023306"/>
    </source>
</evidence>